<dbReference type="Pfam" id="PF01554">
    <property type="entry name" value="MatE"/>
    <property type="match status" value="2"/>
</dbReference>
<name>T2GEM6_MEGG1</name>
<proteinExistence type="predicted"/>
<feature type="transmembrane region" description="Helical" evidence="10">
    <location>
        <begin position="371"/>
        <end position="392"/>
    </location>
</feature>
<keyword evidence="4" id="KW-1003">Cell membrane</keyword>
<feature type="transmembrane region" description="Helical" evidence="10">
    <location>
        <begin position="93"/>
        <end position="116"/>
    </location>
</feature>
<dbReference type="CDD" id="cd13137">
    <property type="entry name" value="MATE_NorM_like"/>
    <property type="match status" value="1"/>
</dbReference>
<dbReference type="PANTHER" id="PTHR43298:SF2">
    <property type="entry name" value="FMN_FAD EXPORTER YEEO-RELATED"/>
    <property type="match status" value="1"/>
</dbReference>
<dbReference type="PATRIC" id="fig|1121448.10.peg.2845"/>
<dbReference type="InterPro" id="IPR050222">
    <property type="entry name" value="MATE_MdtK"/>
</dbReference>
<evidence type="ECO:0000313" key="12">
    <source>
        <dbReference type="Proteomes" id="UP000016587"/>
    </source>
</evidence>
<organism evidence="11 12">
    <name type="scientific">Megalodesulfovibrio gigas (strain ATCC 19364 / DSM 1382 / NCIMB 9332 / VKM B-1759)</name>
    <name type="common">Desulfovibrio gigas</name>
    <dbReference type="NCBI Taxonomy" id="1121448"/>
    <lineage>
        <taxon>Bacteria</taxon>
        <taxon>Pseudomonadati</taxon>
        <taxon>Thermodesulfobacteriota</taxon>
        <taxon>Desulfovibrionia</taxon>
        <taxon>Desulfovibrionales</taxon>
        <taxon>Desulfovibrionaceae</taxon>
        <taxon>Megalodesulfovibrio</taxon>
    </lineage>
</organism>
<evidence type="ECO:0000256" key="1">
    <source>
        <dbReference type="ARBA" id="ARBA00004651"/>
    </source>
</evidence>
<evidence type="ECO:0000256" key="6">
    <source>
        <dbReference type="ARBA" id="ARBA00022989"/>
    </source>
</evidence>
<keyword evidence="6 10" id="KW-1133">Transmembrane helix</keyword>
<dbReference type="InterPro" id="IPR048279">
    <property type="entry name" value="MdtK-like"/>
</dbReference>
<evidence type="ECO:0000256" key="2">
    <source>
        <dbReference type="ARBA" id="ARBA00022448"/>
    </source>
</evidence>
<keyword evidence="12" id="KW-1185">Reference proteome</keyword>
<evidence type="ECO:0000256" key="5">
    <source>
        <dbReference type="ARBA" id="ARBA00022692"/>
    </source>
</evidence>
<feature type="transmembrane region" description="Helical" evidence="10">
    <location>
        <begin position="54"/>
        <end position="81"/>
    </location>
</feature>
<gene>
    <name evidence="11" type="ORF">DGI_2882</name>
</gene>
<dbReference type="Proteomes" id="UP000016587">
    <property type="component" value="Chromosome"/>
</dbReference>
<protein>
    <recommendedName>
        <fullName evidence="9">Multidrug-efflux transporter</fullName>
    </recommendedName>
</protein>
<dbReference type="GO" id="GO:0005886">
    <property type="term" value="C:plasma membrane"/>
    <property type="evidence" value="ECO:0007669"/>
    <property type="project" value="UniProtKB-SubCell"/>
</dbReference>
<evidence type="ECO:0000256" key="9">
    <source>
        <dbReference type="ARBA" id="ARBA00031636"/>
    </source>
</evidence>
<evidence type="ECO:0000256" key="10">
    <source>
        <dbReference type="SAM" id="Phobius"/>
    </source>
</evidence>
<accession>T2GEM6</accession>
<feature type="transmembrane region" description="Helical" evidence="10">
    <location>
        <begin position="297"/>
        <end position="318"/>
    </location>
</feature>
<feature type="transmembrane region" description="Helical" evidence="10">
    <location>
        <begin position="136"/>
        <end position="158"/>
    </location>
</feature>
<dbReference type="InterPro" id="IPR002528">
    <property type="entry name" value="MATE_fam"/>
</dbReference>
<feature type="transmembrane region" description="Helical" evidence="10">
    <location>
        <begin position="28"/>
        <end position="48"/>
    </location>
</feature>
<dbReference type="OrthoDB" id="9776324at2"/>
<dbReference type="STRING" id="1121448.DGI_2882"/>
<dbReference type="GO" id="GO:0006811">
    <property type="term" value="P:monoatomic ion transport"/>
    <property type="evidence" value="ECO:0007669"/>
    <property type="project" value="UniProtKB-KW"/>
</dbReference>
<keyword evidence="7" id="KW-0406">Ion transport</keyword>
<evidence type="ECO:0000313" key="11">
    <source>
        <dbReference type="EMBL" id="AGW14609.1"/>
    </source>
</evidence>
<dbReference type="eggNOG" id="COG0534">
    <property type="taxonomic scope" value="Bacteria"/>
</dbReference>
<evidence type="ECO:0000256" key="8">
    <source>
        <dbReference type="ARBA" id="ARBA00023136"/>
    </source>
</evidence>
<feature type="transmembrane region" description="Helical" evidence="10">
    <location>
        <begin position="170"/>
        <end position="193"/>
    </location>
</feature>
<feature type="transmembrane region" description="Helical" evidence="10">
    <location>
        <begin position="247"/>
        <end position="277"/>
    </location>
</feature>
<dbReference type="EMBL" id="CP006585">
    <property type="protein sequence ID" value="AGW14609.1"/>
    <property type="molecule type" value="Genomic_DNA"/>
</dbReference>
<dbReference type="PIRSF" id="PIRSF006603">
    <property type="entry name" value="DinF"/>
    <property type="match status" value="1"/>
</dbReference>
<comment type="subcellular location">
    <subcellularLocation>
        <location evidence="1">Cell membrane</location>
        <topology evidence="1">Multi-pass membrane protein</topology>
    </subcellularLocation>
</comment>
<dbReference type="AlphaFoldDB" id="T2GEM6"/>
<keyword evidence="8 10" id="KW-0472">Membrane</keyword>
<dbReference type="GO" id="GO:0015297">
    <property type="term" value="F:antiporter activity"/>
    <property type="evidence" value="ECO:0007669"/>
    <property type="project" value="UniProtKB-KW"/>
</dbReference>
<dbReference type="GO" id="GO:0042910">
    <property type="term" value="F:xenobiotic transmembrane transporter activity"/>
    <property type="evidence" value="ECO:0007669"/>
    <property type="project" value="InterPro"/>
</dbReference>
<reference evidence="12" key="2">
    <citation type="submission" date="2013-07" db="EMBL/GenBank/DDBJ databases">
        <authorList>
            <person name="Morais-Silva F.O."/>
            <person name="Rezende A.M."/>
            <person name="Pimentel C."/>
            <person name="Resende D.M."/>
            <person name="Santos C.I."/>
            <person name="Clemente C."/>
            <person name="de Oliveira L.M."/>
            <person name="da Silva S.M."/>
            <person name="Costa D.A."/>
            <person name="Varela-Raposo A."/>
            <person name="Horacio E.C.A."/>
            <person name="Matos M."/>
            <person name="Flores O."/>
            <person name="Ruiz J.C."/>
            <person name="Rodrigues-Pousada C."/>
        </authorList>
    </citation>
    <scope>NUCLEOTIDE SEQUENCE [LARGE SCALE GENOMIC DNA]</scope>
    <source>
        <strain evidence="12">ATCC 19364 / DSM 1382 / NCIMB 9332 / VKM B-1759</strain>
    </source>
</reference>
<dbReference type="NCBIfam" id="TIGR00797">
    <property type="entry name" value="matE"/>
    <property type="match status" value="1"/>
</dbReference>
<keyword evidence="5 10" id="KW-0812">Transmembrane</keyword>
<feature type="transmembrane region" description="Helical" evidence="10">
    <location>
        <begin position="205"/>
        <end position="226"/>
    </location>
</feature>
<dbReference type="KEGG" id="dgg:DGI_2882"/>
<sequence>MNHAAARPAPRPALHSWQAILRLTWPQMLMMFAHFSVGFVDVWTAGMIGPQTQAALGLITQSLFVLLIICVGLSNGVVAAVSQSLGARRPMRAMRYGVYSLVTAAGVGVLLMAVGLPSRDLFLSLLNTPDDVRPEAARLLVIYLATLPAQHLLVVTNAIFRAYGEVRTPLWTVTVLALVNLLGDLTLGLGWGLGWLGVSGWGATGLGLATLFSVSLGAGLNCWVLWKRGRLHWRAMPPRRWQRRARGYLLRVSWPAGASQVVWQVGNLALFVVLGLLGDQAMPAMAGFGAGQRLEALLFLPAMAFNMSASVLVGQHLGAGDVAAARRSGLQLLALGCGSISLAGFLLWQVAGTVTGWVAADAVVHIEVLSYLYWNILAICFTTGTMILAGVMTGAGATLYTLGVLAVATWGVRLPLAYWLAVPAGWGAQGVWIAMFASQGVQCGALLALFLFRDWSRFAMRPVRRNHPQPATKGETSS</sequence>
<evidence type="ECO:0000256" key="4">
    <source>
        <dbReference type="ARBA" id="ARBA00022475"/>
    </source>
</evidence>
<feature type="transmembrane region" description="Helical" evidence="10">
    <location>
        <begin position="330"/>
        <end position="351"/>
    </location>
</feature>
<dbReference type="RefSeq" id="WP_021761661.1">
    <property type="nucleotide sequence ID" value="NC_022444.1"/>
</dbReference>
<feature type="transmembrane region" description="Helical" evidence="10">
    <location>
        <begin position="432"/>
        <end position="452"/>
    </location>
</feature>
<reference evidence="11 12" key="1">
    <citation type="journal article" date="2013" name="J. Bacteriol.">
        <title>Roles of HynAB and Ech, the only two hydrogenases found in the model sulfate reducer Desulfovibrio gigas.</title>
        <authorList>
            <person name="Morais-Silva F.O."/>
            <person name="Santos C.I."/>
            <person name="Rodrigues R."/>
            <person name="Pereira I.A."/>
            <person name="Rodrigues-Pousada C."/>
        </authorList>
    </citation>
    <scope>NUCLEOTIDE SEQUENCE [LARGE SCALE GENOMIC DNA]</scope>
    <source>
        <strain evidence="12">ATCC 19364 / DSM 1382 / NCIMB 9332 / VKM B-1759</strain>
    </source>
</reference>
<dbReference type="HOGENOM" id="CLU_012893_5_3_7"/>
<evidence type="ECO:0000256" key="7">
    <source>
        <dbReference type="ARBA" id="ARBA00023065"/>
    </source>
</evidence>
<evidence type="ECO:0000256" key="3">
    <source>
        <dbReference type="ARBA" id="ARBA00022449"/>
    </source>
</evidence>
<keyword evidence="3" id="KW-0050">Antiport</keyword>
<feature type="transmembrane region" description="Helical" evidence="10">
    <location>
        <begin position="399"/>
        <end position="420"/>
    </location>
</feature>
<dbReference type="PANTHER" id="PTHR43298">
    <property type="entry name" value="MULTIDRUG RESISTANCE PROTEIN NORM-RELATED"/>
    <property type="match status" value="1"/>
</dbReference>
<keyword evidence="2" id="KW-0813">Transport</keyword>